<dbReference type="PANTHER" id="PTHR31956:SF8">
    <property type="entry name" value="ACID PHOSPHATASE PHOA (AFU_ORTHOLOGUE AFUA_1G03570)"/>
    <property type="match status" value="1"/>
</dbReference>
<dbReference type="PANTHER" id="PTHR31956">
    <property type="entry name" value="NON-SPECIFIC PHOSPHOLIPASE C4-RELATED"/>
    <property type="match status" value="1"/>
</dbReference>
<evidence type="ECO:0000313" key="2">
    <source>
        <dbReference type="EMBL" id="RKO92643.1"/>
    </source>
</evidence>
<dbReference type="InterPro" id="IPR007312">
    <property type="entry name" value="Phosphoesterase"/>
</dbReference>
<dbReference type="AlphaFoldDB" id="A0A4P9WKT6"/>
<dbReference type="EMBL" id="KZ994552">
    <property type="protein sequence ID" value="RKO92643.1"/>
    <property type="molecule type" value="Genomic_DNA"/>
</dbReference>
<evidence type="ECO:0000256" key="1">
    <source>
        <dbReference type="ARBA" id="ARBA00022801"/>
    </source>
</evidence>
<proteinExistence type="predicted"/>
<evidence type="ECO:0000313" key="3">
    <source>
        <dbReference type="Proteomes" id="UP000269721"/>
    </source>
</evidence>
<accession>A0A4P9WKT6</accession>
<keyword evidence="3" id="KW-1185">Reference proteome</keyword>
<sequence length="303" mass="34071">MWSHDVVHEWKYAHPANVPHSRFDRIIVTFLENHNFTEAMNVKAYREIAKKGLLMTKYYGAVHPSQPNYIASIAGDYFSDEVHGATDEDVHFTGKKILTDLLDEAGLTWKTYQESYPGNSTFCFTESGNATVFGTEGGPTVGNSRLYKRKHNPFMSFSQIEHNTEYCTAHVFDGPQLKEDIKAGTVPNYAFYTPNMCEDGHDSDVDALKADPIEGRTSECNDFFHDKGDGRNLYMFVFDEDNYMSDQRIYAALVGSAVPEHLVGTTSDIRMSHYSIISTISANWGLPNLGRFDVDAPVFPLSA</sequence>
<dbReference type="OrthoDB" id="5135119at2759"/>
<name>A0A4P9WKT6_9FUNG</name>
<gene>
    <name evidence="2" type="ORF">BDK51DRAFT_20215</name>
</gene>
<reference evidence="3" key="1">
    <citation type="journal article" date="2018" name="Nat. Microbiol.">
        <title>Leveraging single-cell genomics to expand the fungal tree of life.</title>
        <authorList>
            <person name="Ahrendt S.R."/>
            <person name="Quandt C.A."/>
            <person name="Ciobanu D."/>
            <person name="Clum A."/>
            <person name="Salamov A."/>
            <person name="Andreopoulos B."/>
            <person name="Cheng J.F."/>
            <person name="Woyke T."/>
            <person name="Pelin A."/>
            <person name="Henrissat B."/>
            <person name="Reynolds N.K."/>
            <person name="Benny G.L."/>
            <person name="Smith M.E."/>
            <person name="James T.Y."/>
            <person name="Grigoriev I.V."/>
        </authorList>
    </citation>
    <scope>NUCLEOTIDE SEQUENCE [LARGE SCALE GENOMIC DNA]</scope>
</reference>
<dbReference type="Proteomes" id="UP000269721">
    <property type="component" value="Unassembled WGS sequence"/>
</dbReference>
<dbReference type="Pfam" id="PF04185">
    <property type="entry name" value="Phosphoesterase"/>
    <property type="match status" value="1"/>
</dbReference>
<organism evidence="2 3">
    <name type="scientific">Blyttiomyces helicus</name>
    <dbReference type="NCBI Taxonomy" id="388810"/>
    <lineage>
        <taxon>Eukaryota</taxon>
        <taxon>Fungi</taxon>
        <taxon>Fungi incertae sedis</taxon>
        <taxon>Chytridiomycota</taxon>
        <taxon>Chytridiomycota incertae sedis</taxon>
        <taxon>Chytridiomycetes</taxon>
        <taxon>Chytridiomycetes incertae sedis</taxon>
        <taxon>Blyttiomyces</taxon>
    </lineage>
</organism>
<keyword evidence="1" id="KW-0378">Hydrolase</keyword>
<dbReference type="GO" id="GO:0016788">
    <property type="term" value="F:hydrolase activity, acting on ester bonds"/>
    <property type="evidence" value="ECO:0007669"/>
    <property type="project" value="InterPro"/>
</dbReference>
<dbReference type="GO" id="GO:0009395">
    <property type="term" value="P:phospholipid catabolic process"/>
    <property type="evidence" value="ECO:0007669"/>
    <property type="project" value="TreeGrafter"/>
</dbReference>
<protein>
    <submittedName>
        <fullName evidence="2">Phosphoesterase family-domain-containing protein</fullName>
    </submittedName>
</protein>